<evidence type="ECO:0000313" key="7">
    <source>
        <dbReference type="Proteomes" id="UP000095712"/>
    </source>
</evidence>
<accession>A0A174TLN8</accession>
<evidence type="ECO:0000256" key="3">
    <source>
        <dbReference type="ARBA" id="ARBA00023027"/>
    </source>
</evidence>
<dbReference type="SUPFAM" id="SSF51735">
    <property type="entry name" value="NAD(P)-binding Rossmann-fold domains"/>
    <property type="match status" value="1"/>
</dbReference>
<reference evidence="6 7" key="1">
    <citation type="submission" date="2015-09" db="EMBL/GenBank/DDBJ databases">
        <authorList>
            <consortium name="Pathogen Informatics"/>
        </authorList>
    </citation>
    <scope>NUCLEOTIDE SEQUENCE [LARGE SCALE GENOMIC DNA]</scope>
    <source>
        <strain evidence="6 7">2789STDY5834911</strain>
    </source>
</reference>
<dbReference type="OrthoDB" id="9811743at2"/>
<dbReference type="Pfam" id="PF01370">
    <property type="entry name" value="Epimerase"/>
    <property type="match status" value="1"/>
</dbReference>
<dbReference type="GO" id="GO:0048040">
    <property type="term" value="F:UDP-glucuronate decarboxylase activity"/>
    <property type="evidence" value="ECO:0007669"/>
    <property type="project" value="TreeGrafter"/>
</dbReference>
<dbReference type="InterPro" id="IPR044516">
    <property type="entry name" value="UXS-like"/>
</dbReference>
<evidence type="ECO:0000256" key="2">
    <source>
        <dbReference type="ARBA" id="ARBA00022793"/>
    </source>
</evidence>
<evidence type="ECO:0000256" key="4">
    <source>
        <dbReference type="ARBA" id="ARBA00023239"/>
    </source>
</evidence>
<dbReference type="Gene3D" id="3.40.50.720">
    <property type="entry name" value="NAD(P)-binding Rossmann-like Domain"/>
    <property type="match status" value="1"/>
</dbReference>
<evidence type="ECO:0000313" key="6">
    <source>
        <dbReference type="EMBL" id="CUQ08505.1"/>
    </source>
</evidence>
<dbReference type="PANTHER" id="PTHR43078">
    <property type="entry name" value="UDP-GLUCURONIC ACID DECARBOXYLASE-RELATED"/>
    <property type="match status" value="1"/>
</dbReference>
<dbReference type="GO" id="GO:0005737">
    <property type="term" value="C:cytoplasm"/>
    <property type="evidence" value="ECO:0007669"/>
    <property type="project" value="TreeGrafter"/>
</dbReference>
<protein>
    <submittedName>
        <fullName evidence="6">GDP-L-fucose synthase</fullName>
        <ecNumber evidence="6">1.1.1.271</ecNumber>
    </submittedName>
</protein>
<dbReference type="EMBL" id="CZAW01000070">
    <property type="protein sequence ID" value="CUQ08505.1"/>
    <property type="molecule type" value="Genomic_DNA"/>
</dbReference>
<dbReference type="GO" id="GO:0070403">
    <property type="term" value="F:NAD+ binding"/>
    <property type="evidence" value="ECO:0007669"/>
    <property type="project" value="InterPro"/>
</dbReference>
<keyword evidence="4" id="KW-0456">Lyase</keyword>
<evidence type="ECO:0000259" key="5">
    <source>
        <dbReference type="Pfam" id="PF01370"/>
    </source>
</evidence>
<keyword evidence="2" id="KW-0210">Decarboxylase</keyword>
<dbReference type="Proteomes" id="UP000095712">
    <property type="component" value="Unassembled WGS sequence"/>
</dbReference>
<dbReference type="InterPro" id="IPR036291">
    <property type="entry name" value="NAD(P)-bd_dom_sf"/>
</dbReference>
<name>A0A174TLN8_9FIRM</name>
<keyword evidence="3" id="KW-0520">NAD</keyword>
<sequence>MQDMLISSPRSCYPTSKRAAENLCASYSKQYGMETVVVRPCHTYGPGITPTDNRANVQFIRNVLDNEDIVMKSAGTQMRSYNYIGDCASAIITVLINGKCGEAYNTANPDVRLTIAQLAEIIASAANRKVVFADPDAVDLAYRTPIAKQVLSSKKLENLGWSGVFSAEIGVKHTLDILLGKKDFRGLTL</sequence>
<comment type="cofactor">
    <cofactor evidence="1">
        <name>NAD(+)</name>
        <dbReference type="ChEBI" id="CHEBI:57540"/>
    </cofactor>
</comment>
<organism evidence="6 7">
    <name type="scientific">Blautia wexlerae</name>
    <dbReference type="NCBI Taxonomy" id="418240"/>
    <lineage>
        <taxon>Bacteria</taxon>
        <taxon>Bacillati</taxon>
        <taxon>Bacillota</taxon>
        <taxon>Clostridia</taxon>
        <taxon>Lachnospirales</taxon>
        <taxon>Lachnospiraceae</taxon>
        <taxon>Blautia</taxon>
    </lineage>
</organism>
<dbReference type="GO" id="GO:0042732">
    <property type="term" value="P:D-xylose metabolic process"/>
    <property type="evidence" value="ECO:0007669"/>
    <property type="project" value="InterPro"/>
</dbReference>
<dbReference type="EC" id="1.1.1.271" evidence="6"/>
<dbReference type="InterPro" id="IPR001509">
    <property type="entry name" value="Epimerase_deHydtase"/>
</dbReference>
<proteinExistence type="predicted"/>
<dbReference type="PANTHER" id="PTHR43078:SF7">
    <property type="entry name" value="UDP-GLUCURONATE DECARBOXYLASE"/>
    <property type="match status" value="1"/>
</dbReference>
<feature type="domain" description="NAD-dependent epimerase/dehydratase" evidence="5">
    <location>
        <begin position="8"/>
        <end position="105"/>
    </location>
</feature>
<keyword evidence="6" id="KW-0560">Oxidoreductase</keyword>
<dbReference type="GO" id="GO:0050577">
    <property type="term" value="F:GDP-L-fucose synthase activity"/>
    <property type="evidence" value="ECO:0007669"/>
    <property type="project" value="UniProtKB-EC"/>
</dbReference>
<dbReference type="AlphaFoldDB" id="A0A174TLN8"/>
<evidence type="ECO:0000256" key="1">
    <source>
        <dbReference type="ARBA" id="ARBA00001911"/>
    </source>
</evidence>
<gene>
    <name evidence="6" type="primary">fcl</name>
    <name evidence="6" type="ORF">ERS852523_03896</name>
</gene>